<dbReference type="InterPro" id="IPR029056">
    <property type="entry name" value="Ribokinase-like"/>
</dbReference>
<evidence type="ECO:0000256" key="2">
    <source>
        <dbReference type="ARBA" id="ARBA00022679"/>
    </source>
</evidence>
<dbReference type="Gene3D" id="3.40.1190.20">
    <property type="match status" value="1"/>
</dbReference>
<keyword evidence="2" id="KW-0808">Transferase</keyword>
<dbReference type="GO" id="GO:0016301">
    <property type="term" value="F:kinase activity"/>
    <property type="evidence" value="ECO:0007669"/>
    <property type="project" value="UniProtKB-KW"/>
</dbReference>
<dbReference type="CDD" id="cd01166">
    <property type="entry name" value="KdgK"/>
    <property type="match status" value="1"/>
</dbReference>
<evidence type="ECO:0000313" key="5">
    <source>
        <dbReference type="EMBL" id="HIX77318.1"/>
    </source>
</evidence>
<keyword evidence="3 5" id="KW-0418">Kinase</keyword>
<evidence type="ECO:0000256" key="1">
    <source>
        <dbReference type="ARBA" id="ARBA00010688"/>
    </source>
</evidence>
<evidence type="ECO:0000259" key="4">
    <source>
        <dbReference type="Pfam" id="PF00294"/>
    </source>
</evidence>
<comment type="similarity">
    <text evidence="1">Belongs to the carbohydrate kinase PfkB family.</text>
</comment>
<dbReference type="SUPFAM" id="SSF53613">
    <property type="entry name" value="Ribokinase-like"/>
    <property type="match status" value="1"/>
</dbReference>
<dbReference type="Proteomes" id="UP000886890">
    <property type="component" value="Unassembled WGS sequence"/>
</dbReference>
<reference evidence="5" key="1">
    <citation type="journal article" date="2021" name="PeerJ">
        <title>Extensive microbial diversity within the chicken gut microbiome revealed by metagenomics and culture.</title>
        <authorList>
            <person name="Gilroy R."/>
            <person name="Ravi A."/>
            <person name="Getino M."/>
            <person name="Pursley I."/>
            <person name="Horton D.L."/>
            <person name="Alikhan N.F."/>
            <person name="Baker D."/>
            <person name="Gharbi K."/>
            <person name="Hall N."/>
            <person name="Watson M."/>
            <person name="Adriaenssens E.M."/>
            <person name="Foster-Nyarko E."/>
            <person name="Jarju S."/>
            <person name="Secka A."/>
            <person name="Antonio M."/>
            <person name="Oren A."/>
            <person name="Chaudhuri R.R."/>
            <person name="La Ragione R."/>
            <person name="Hildebrand F."/>
            <person name="Pallen M.J."/>
        </authorList>
    </citation>
    <scope>NUCLEOTIDE SEQUENCE</scope>
    <source>
        <strain evidence="5">CHK183-1962</strain>
    </source>
</reference>
<dbReference type="AlphaFoldDB" id="A0A9D1XD24"/>
<sequence>MTSVNTVNRDRSVLSAPVQERDFDLLALGEVLLRLSPPINERLVRGDTFEKKAGGAELNVVSGVSLLGLHTGMISKLPSNDLGTYIKNRIRFLGVSDDYLVYDSDKNARLGVYYYEGGAYPRKPRIVYDRAHTTFQEIHIDDYDEKMFSSTRCFHTSGITLALSPNTRETAIEMIKRFKEHGTLISFDVNFRGNLWTGDEARECIQQILPYVDIFFCSEDTARLTFLKEGTAHEIMKSFTEEYPISIVASTQRIVHSPKIHTFGSVIYSSTEDTFYEEEPYHNIEVVDRIGSGDAYVSGVLYSLLANPGDYAKALAYGNATGSVKNTIPGDLPSCDRKEIDAIIREHHSTGRHSEMDR</sequence>
<dbReference type="EMBL" id="DXEK01000116">
    <property type="protein sequence ID" value="HIX77318.1"/>
    <property type="molecule type" value="Genomic_DNA"/>
</dbReference>
<comment type="caution">
    <text evidence="5">The sequence shown here is derived from an EMBL/GenBank/DDBJ whole genome shotgun (WGS) entry which is preliminary data.</text>
</comment>
<reference evidence="5" key="2">
    <citation type="submission" date="2021-04" db="EMBL/GenBank/DDBJ databases">
        <authorList>
            <person name="Gilroy R."/>
        </authorList>
    </citation>
    <scope>NUCLEOTIDE SEQUENCE</scope>
    <source>
        <strain evidence="5">CHK183-1962</strain>
    </source>
</reference>
<dbReference type="PANTHER" id="PTHR43085">
    <property type="entry name" value="HEXOKINASE FAMILY MEMBER"/>
    <property type="match status" value="1"/>
</dbReference>
<accession>A0A9D1XD24</accession>
<evidence type="ECO:0000256" key="3">
    <source>
        <dbReference type="ARBA" id="ARBA00022777"/>
    </source>
</evidence>
<feature type="domain" description="Carbohydrate kinase PfkB" evidence="4">
    <location>
        <begin position="25"/>
        <end position="325"/>
    </location>
</feature>
<protein>
    <submittedName>
        <fullName evidence="5">Sugar kinase</fullName>
    </submittedName>
</protein>
<organism evidence="5 6">
    <name type="scientific">Candidatus Fusicatenibacter merdavium</name>
    <dbReference type="NCBI Taxonomy" id="2838600"/>
    <lineage>
        <taxon>Bacteria</taxon>
        <taxon>Bacillati</taxon>
        <taxon>Bacillota</taxon>
        <taxon>Clostridia</taxon>
        <taxon>Lachnospirales</taxon>
        <taxon>Lachnospiraceae</taxon>
        <taxon>Fusicatenibacter</taxon>
    </lineage>
</organism>
<gene>
    <name evidence="5" type="ORF">H9734_06970</name>
</gene>
<dbReference type="InterPro" id="IPR050306">
    <property type="entry name" value="PfkB_Carbo_kinase"/>
</dbReference>
<name>A0A9D1XD24_9FIRM</name>
<dbReference type="PANTHER" id="PTHR43085:SF57">
    <property type="entry name" value="CARBOHYDRATE KINASE PFKB DOMAIN-CONTAINING PROTEIN"/>
    <property type="match status" value="1"/>
</dbReference>
<evidence type="ECO:0000313" key="6">
    <source>
        <dbReference type="Proteomes" id="UP000886890"/>
    </source>
</evidence>
<dbReference type="InterPro" id="IPR011611">
    <property type="entry name" value="PfkB_dom"/>
</dbReference>
<dbReference type="Pfam" id="PF00294">
    <property type="entry name" value="PfkB"/>
    <property type="match status" value="1"/>
</dbReference>
<proteinExistence type="inferred from homology"/>